<dbReference type="EMBL" id="UATH01000001">
    <property type="protein sequence ID" value="SPY08035.1"/>
    <property type="molecule type" value="Genomic_DNA"/>
</dbReference>
<dbReference type="RefSeq" id="WP_113062517.1">
    <property type="nucleotide sequence ID" value="NZ_UATH01000001.1"/>
</dbReference>
<accession>A0A2X1WMT3</accession>
<evidence type="ECO:0000313" key="3">
    <source>
        <dbReference type="Proteomes" id="UP000250242"/>
    </source>
</evidence>
<feature type="compositionally biased region" description="Polar residues" evidence="1">
    <location>
        <begin position="484"/>
        <end position="494"/>
    </location>
</feature>
<gene>
    <name evidence="2" type="ORF">NCTC11009_01252</name>
</gene>
<reference evidence="2 3" key="1">
    <citation type="submission" date="2018-06" db="EMBL/GenBank/DDBJ databases">
        <authorList>
            <consortium name="Pathogen Informatics"/>
            <person name="Doyle S."/>
        </authorList>
    </citation>
    <scope>NUCLEOTIDE SEQUENCE [LARGE SCALE GENOMIC DNA]</scope>
    <source>
        <strain evidence="2 3">NCTC11009</strain>
    </source>
</reference>
<protein>
    <recommendedName>
        <fullName evidence="4">Phage portal protein</fullName>
    </recommendedName>
</protein>
<feature type="region of interest" description="Disordered" evidence="1">
    <location>
        <begin position="468"/>
        <end position="517"/>
    </location>
</feature>
<proteinExistence type="predicted"/>
<dbReference type="Proteomes" id="UP000250242">
    <property type="component" value="Unassembled WGS sequence"/>
</dbReference>
<name>A0A2X1WMT3_9BURK</name>
<evidence type="ECO:0000313" key="2">
    <source>
        <dbReference type="EMBL" id="SPY08035.1"/>
    </source>
</evidence>
<evidence type="ECO:0000256" key="1">
    <source>
        <dbReference type="SAM" id="MobiDB-lite"/>
    </source>
</evidence>
<sequence>MLNNVKRFFSWRSNTEGKSGVASGLQVKSQLSPVESPTRLKKGYQAIPSYLRSAKPDKSNKLTLTDRNLATTDLSRTSRGVPTRELLRTLTHASPDLSAARNAYLRTGITGSYTVVARNMDGTVNPEATRLANELANRFDVLPDYSNGFSGTLSIQSISESLASELFTYGAMAGELVLGKDLLPQRIQPVSVTTIEFYPDADGYSPVQRIGDSEVNLNIPTFFYIALDQDLLEAYSSSLVESAIQPTLFSEQFLSDIRRVVRKAVHPRMKVSIDEESFRKNMPLEAQVSSEEQEKYYGSVISDIESKINNLEPEDALVYFDTLKIELENNGNISLSSEYRTLEDMANAKMSTGAKVMPAMLGHSSGTSNVASTETLIFMKSAEGAIRSKLNEFYSKVMTLAVRLFGLDVTVEFKYASIDLRPESELEAFKSMKQSRILELLSLGLMSDEEASIELTGHLPPTGYVPKAGTMFKSSKPSDINPYNGETNDGSAFNKSLKPDTPTGVKGENKKKNNLKE</sequence>
<organism evidence="2 3">
    <name type="scientific">Oligella urethralis</name>
    <dbReference type="NCBI Taxonomy" id="90245"/>
    <lineage>
        <taxon>Bacteria</taxon>
        <taxon>Pseudomonadati</taxon>
        <taxon>Pseudomonadota</taxon>
        <taxon>Betaproteobacteria</taxon>
        <taxon>Burkholderiales</taxon>
        <taxon>Alcaligenaceae</taxon>
        <taxon>Oligella</taxon>
    </lineage>
</organism>
<evidence type="ECO:0008006" key="4">
    <source>
        <dbReference type="Google" id="ProtNLM"/>
    </source>
</evidence>
<feature type="compositionally biased region" description="Basic and acidic residues" evidence="1">
    <location>
        <begin position="507"/>
        <end position="517"/>
    </location>
</feature>
<dbReference type="AlphaFoldDB" id="A0A2X1WMT3"/>